<dbReference type="EMBL" id="PQFF01000109">
    <property type="protein sequence ID" value="RHZ81690.1"/>
    <property type="molecule type" value="Genomic_DNA"/>
</dbReference>
<dbReference type="Gene3D" id="1.25.40.10">
    <property type="entry name" value="Tetratricopeptide repeat domain"/>
    <property type="match status" value="2"/>
</dbReference>
<dbReference type="CDD" id="cd00180">
    <property type="entry name" value="PKc"/>
    <property type="match status" value="1"/>
</dbReference>
<dbReference type="InterPro" id="IPR011990">
    <property type="entry name" value="TPR-like_helical_dom_sf"/>
</dbReference>
<protein>
    <recommendedName>
        <fullName evidence="1">Protein kinase domain-containing protein</fullName>
    </recommendedName>
</protein>
<dbReference type="GO" id="GO:0004672">
    <property type="term" value="F:protein kinase activity"/>
    <property type="evidence" value="ECO:0007669"/>
    <property type="project" value="InterPro"/>
</dbReference>
<dbReference type="InterPro" id="IPR000719">
    <property type="entry name" value="Prot_kinase_dom"/>
</dbReference>
<comment type="caution">
    <text evidence="2">The sequence shown here is derived from an EMBL/GenBank/DDBJ whole genome shotgun (WGS) entry which is preliminary data.</text>
</comment>
<dbReference type="InterPro" id="IPR001245">
    <property type="entry name" value="Ser-Thr/Tyr_kinase_cat_dom"/>
</dbReference>
<dbReference type="STRING" id="1348612.A0A397JA99"/>
<dbReference type="PROSITE" id="PS50011">
    <property type="entry name" value="PROTEIN_KINASE_DOM"/>
    <property type="match status" value="1"/>
</dbReference>
<dbReference type="InterPro" id="IPR006597">
    <property type="entry name" value="Sel1-like"/>
</dbReference>
<dbReference type="Gene3D" id="1.10.510.10">
    <property type="entry name" value="Transferase(Phosphotransferase) domain 1"/>
    <property type="match status" value="2"/>
</dbReference>
<dbReference type="Proteomes" id="UP000266861">
    <property type="component" value="Unassembled WGS sequence"/>
</dbReference>
<dbReference type="Pfam" id="PF08238">
    <property type="entry name" value="Sel1"/>
    <property type="match status" value="6"/>
</dbReference>
<dbReference type="SUPFAM" id="SSF56112">
    <property type="entry name" value="Protein kinase-like (PK-like)"/>
    <property type="match status" value="2"/>
</dbReference>
<evidence type="ECO:0000259" key="1">
    <source>
        <dbReference type="PROSITE" id="PS50011"/>
    </source>
</evidence>
<dbReference type="SUPFAM" id="SSF81901">
    <property type="entry name" value="HCP-like"/>
    <property type="match status" value="1"/>
</dbReference>
<sequence length="773" mass="89897">MSQSKTNNNFTTKNNSKAGRTEFDEDIPFYNYSKFENVELINKNFKSVYKANIKKVSQQEKTITEVVTLKCISLNNEFTLNNFINEVKRYRKLEINDNFLKFYGITKHENSENYMIVLENANNGSLRQYLRTNFQKFNWNIKLNLAKQISNALMDLHENDIIHGKLTSDSILVHNGAIKLNYFCMSYLKSLATFGATPFQYTDFRYLELFNKSLDIYSLGIILWEISNDENSENYMIVLENANNGSLRQYLRTNFQKFNWNIKLNLAKQISNALMDLHENDIIHGKLTSDSILVHNGAIKLNYFCMSYLKSLATFGATPFQYTDFRYLELFNKSLDIYSLGIILWEISNDGISPFEKELMTKPSLLSSTSTNNNIIDLINNTIVKLDGEKSISGIPPKYKEIYTDCLKRQGNYRPDIFEIVNNLSEINIISDINAKNKLEKSFEEEIPSSNSITKSNDYDVILIKKLFEYFINVFKIQSKEMRPVMIKNYVREYNLNPVKILHKLIRYPSHYWFTSLIGFFYQYGIGTVKNHQMAFSFFNLASNERIDMKNISSNLSLRKFYNINKEIGIIYLAHMYIYGIGVEKDLKKGFQIYSKVADEGSNIALTCMAYSYYEGHGVEKNEKRHLRMAKDEIKGSQLHLKSVFAGNLNAINNVGYCYDNGIGVDVDKKEAFKWYFKSVEKGNPMSQINLGYCYTNGYGVKRDLVKAFEWYKKSAENEYVGGQYIVGKYFYEGLGTRKDIIKAIYWLNKARENGNINANRLLLEIINRIIFF</sequence>
<organism evidence="2 3">
    <name type="scientific">Diversispora epigaea</name>
    <dbReference type="NCBI Taxonomy" id="1348612"/>
    <lineage>
        <taxon>Eukaryota</taxon>
        <taxon>Fungi</taxon>
        <taxon>Fungi incertae sedis</taxon>
        <taxon>Mucoromycota</taxon>
        <taxon>Glomeromycotina</taxon>
        <taxon>Glomeromycetes</taxon>
        <taxon>Diversisporales</taxon>
        <taxon>Diversisporaceae</taxon>
        <taxon>Diversispora</taxon>
    </lineage>
</organism>
<dbReference type="AlphaFoldDB" id="A0A397JA99"/>
<dbReference type="InterPro" id="IPR052945">
    <property type="entry name" value="Mitotic_Regulator"/>
</dbReference>
<proteinExistence type="predicted"/>
<dbReference type="SMART" id="SM00671">
    <property type="entry name" value="SEL1"/>
    <property type="match status" value="5"/>
</dbReference>
<evidence type="ECO:0000313" key="2">
    <source>
        <dbReference type="EMBL" id="RHZ81690.1"/>
    </source>
</evidence>
<keyword evidence="3" id="KW-1185">Reference proteome</keyword>
<gene>
    <name evidence="2" type="ORF">Glove_117g195</name>
</gene>
<dbReference type="GO" id="GO:0005524">
    <property type="term" value="F:ATP binding"/>
    <property type="evidence" value="ECO:0007669"/>
    <property type="project" value="InterPro"/>
</dbReference>
<evidence type="ECO:0000313" key="3">
    <source>
        <dbReference type="Proteomes" id="UP000266861"/>
    </source>
</evidence>
<dbReference type="Pfam" id="PF07714">
    <property type="entry name" value="PK_Tyr_Ser-Thr"/>
    <property type="match status" value="2"/>
</dbReference>
<dbReference type="PANTHER" id="PTHR43628:SF1">
    <property type="entry name" value="CHITIN SYNTHASE REGULATORY FACTOR 2-RELATED"/>
    <property type="match status" value="1"/>
</dbReference>
<accession>A0A397JA99</accession>
<feature type="domain" description="Protein kinase" evidence="1">
    <location>
        <begin position="34"/>
        <end position="429"/>
    </location>
</feature>
<dbReference type="InterPro" id="IPR011009">
    <property type="entry name" value="Kinase-like_dom_sf"/>
</dbReference>
<name>A0A397JA99_9GLOM</name>
<reference evidence="2 3" key="1">
    <citation type="submission" date="2018-08" db="EMBL/GenBank/DDBJ databases">
        <title>Genome and evolution of the arbuscular mycorrhizal fungus Diversispora epigaea (formerly Glomus versiforme) and its bacterial endosymbionts.</title>
        <authorList>
            <person name="Sun X."/>
            <person name="Fei Z."/>
            <person name="Harrison M."/>
        </authorList>
    </citation>
    <scope>NUCLEOTIDE SEQUENCE [LARGE SCALE GENOMIC DNA]</scope>
    <source>
        <strain evidence="2 3">IT104</strain>
    </source>
</reference>
<dbReference type="PANTHER" id="PTHR43628">
    <property type="entry name" value="ACTIVATOR OF C KINASE PROTEIN 1-RELATED"/>
    <property type="match status" value="1"/>
</dbReference>